<sequence length="384" mass="41915">MIYFDNSATTKPYPEVLDTFVKTSVNYYANPSSLHSLGAQAEKLVTQARQQIANILGVNQNEIVFTSGGTEGNNLAIKGTALEYRARGRHIITTAVEHASVFETCRQLEKLGFRITYLPVDSRGRIRIDDLKAAITDETILVSVMHVNNEVGAVQPVEEIGRLLKNYPKILFHVDHVQGCGKVPLSLHEAGIDLCTISAHKFHGLKGTGVLYKRANIRISPLLTGGHQESQLRSGTENTGGIVAAAKALRLIHEKFENGAAEKTSQIRDYLIEKLAAIPGVTVHTDPEVSAPHIINFSAGGIRGEVLVHALEQQGIFISTTSACSSKTRELSRTLLAMGVSKAEAEGAARISLSYENTMEEAENFIRILQQTIQNLQQVLGRNQ</sequence>
<dbReference type="InterPro" id="IPR015422">
    <property type="entry name" value="PyrdxlP-dep_Trfase_small"/>
</dbReference>
<feature type="domain" description="Aminotransferase class V" evidence="7">
    <location>
        <begin position="2"/>
        <end position="365"/>
    </location>
</feature>
<organism evidence="8 9">
    <name type="scientific">Weizmannia acidilactici</name>
    <dbReference type="NCBI Taxonomy" id="2607726"/>
    <lineage>
        <taxon>Bacteria</taxon>
        <taxon>Bacillati</taxon>
        <taxon>Bacillota</taxon>
        <taxon>Bacilli</taxon>
        <taxon>Bacillales</taxon>
        <taxon>Bacillaceae</taxon>
        <taxon>Heyndrickxia</taxon>
    </lineage>
</organism>
<dbReference type="NCBIfam" id="NF002806">
    <property type="entry name" value="PRK02948.1"/>
    <property type="match status" value="1"/>
</dbReference>
<dbReference type="Gene3D" id="3.40.640.10">
    <property type="entry name" value="Type I PLP-dependent aspartate aminotransferase-like (Major domain)"/>
    <property type="match status" value="1"/>
</dbReference>
<evidence type="ECO:0000256" key="5">
    <source>
        <dbReference type="ARBA" id="ARBA00023004"/>
    </source>
</evidence>
<gene>
    <name evidence="8" type="ORF">BpJC7_07520</name>
</gene>
<evidence type="ECO:0000313" key="9">
    <source>
        <dbReference type="Proteomes" id="UP000391919"/>
    </source>
</evidence>
<keyword evidence="3" id="KW-0479">Metal-binding</keyword>
<accession>A0A5J4JDQ6</accession>
<evidence type="ECO:0000259" key="7">
    <source>
        <dbReference type="Pfam" id="PF00266"/>
    </source>
</evidence>
<keyword evidence="4" id="KW-0663">Pyridoxal phosphate</keyword>
<proteinExistence type="inferred from homology"/>
<keyword evidence="5" id="KW-0408">Iron</keyword>
<evidence type="ECO:0000256" key="3">
    <source>
        <dbReference type="ARBA" id="ARBA00022723"/>
    </source>
</evidence>
<dbReference type="InterPro" id="IPR000192">
    <property type="entry name" value="Aminotrans_V_dom"/>
</dbReference>
<dbReference type="AlphaFoldDB" id="A0A5J4JDQ6"/>
<dbReference type="FunFam" id="3.40.640.10:FF:000084">
    <property type="entry name" value="IscS-like cysteine desulfurase"/>
    <property type="match status" value="1"/>
</dbReference>
<protein>
    <submittedName>
        <fullName evidence="8">Aminotransferase V</fullName>
    </submittedName>
</protein>
<name>A0A5J4JDQ6_9BACI</name>
<comment type="cofactor">
    <cofactor evidence="1">
        <name>pyridoxal 5'-phosphate</name>
        <dbReference type="ChEBI" id="CHEBI:597326"/>
    </cofactor>
</comment>
<dbReference type="PANTHER" id="PTHR11601">
    <property type="entry name" value="CYSTEINE DESULFURYLASE FAMILY MEMBER"/>
    <property type="match status" value="1"/>
</dbReference>
<dbReference type="GO" id="GO:0031071">
    <property type="term" value="F:cysteine desulfurase activity"/>
    <property type="evidence" value="ECO:0007669"/>
    <property type="project" value="UniProtKB-ARBA"/>
</dbReference>
<dbReference type="SUPFAM" id="SSF53383">
    <property type="entry name" value="PLP-dependent transferases"/>
    <property type="match status" value="1"/>
</dbReference>
<dbReference type="GO" id="GO:0051536">
    <property type="term" value="F:iron-sulfur cluster binding"/>
    <property type="evidence" value="ECO:0007669"/>
    <property type="project" value="UniProtKB-KW"/>
</dbReference>
<keyword evidence="8" id="KW-0808">Transferase</keyword>
<dbReference type="PANTHER" id="PTHR11601:SF50">
    <property type="entry name" value="CYSTEINE DESULFURASE ISCS 2-RELATED"/>
    <property type="match status" value="1"/>
</dbReference>
<comment type="similarity">
    <text evidence="2">Belongs to the class-V pyridoxal-phosphate-dependent aminotransferase family. NifS/IscS subfamily.</text>
</comment>
<dbReference type="InterPro" id="IPR016454">
    <property type="entry name" value="Cysteine_dSase"/>
</dbReference>
<evidence type="ECO:0000256" key="6">
    <source>
        <dbReference type="ARBA" id="ARBA00023014"/>
    </source>
</evidence>
<dbReference type="InterPro" id="IPR015421">
    <property type="entry name" value="PyrdxlP-dep_Trfase_major"/>
</dbReference>
<keyword evidence="9" id="KW-1185">Reference proteome</keyword>
<dbReference type="Pfam" id="PF00266">
    <property type="entry name" value="Aminotran_5"/>
    <property type="match status" value="1"/>
</dbReference>
<evidence type="ECO:0000256" key="2">
    <source>
        <dbReference type="ARBA" id="ARBA00006490"/>
    </source>
</evidence>
<evidence type="ECO:0000256" key="4">
    <source>
        <dbReference type="ARBA" id="ARBA00022898"/>
    </source>
</evidence>
<reference evidence="8 9" key="1">
    <citation type="submission" date="2019-09" db="EMBL/GenBank/DDBJ databases">
        <title>Draft genome sequence of Bacillus sp. JC-7.</title>
        <authorList>
            <person name="Tanaka N."/>
            <person name="Shiwa Y."/>
            <person name="Fujita N."/>
            <person name="Tanasupawat S."/>
        </authorList>
    </citation>
    <scope>NUCLEOTIDE SEQUENCE [LARGE SCALE GENOMIC DNA]</scope>
    <source>
        <strain evidence="8 9">JC-7</strain>
    </source>
</reference>
<dbReference type="Gene3D" id="3.90.1150.10">
    <property type="entry name" value="Aspartate Aminotransferase, domain 1"/>
    <property type="match status" value="1"/>
</dbReference>
<evidence type="ECO:0000313" key="8">
    <source>
        <dbReference type="EMBL" id="GER69449.1"/>
    </source>
</evidence>
<dbReference type="GO" id="GO:0046872">
    <property type="term" value="F:metal ion binding"/>
    <property type="evidence" value="ECO:0007669"/>
    <property type="project" value="UniProtKB-KW"/>
</dbReference>
<dbReference type="Proteomes" id="UP000391919">
    <property type="component" value="Unassembled WGS sequence"/>
</dbReference>
<dbReference type="GO" id="GO:0008483">
    <property type="term" value="F:transaminase activity"/>
    <property type="evidence" value="ECO:0007669"/>
    <property type="project" value="UniProtKB-KW"/>
</dbReference>
<dbReference type="InterPro" id="IPR015424">
    <property type="entry name" value="PyrdxlP-dep_Trfase"/>
</dbReference>
<dbReference type="PIRSF" id="PIRSF005572">
    <property type="entry name" value="NifS"/>
    <property type="match status" value="1"/>
</dbReference>
<evidence type="ECO:0000256" key="1">
    <source>
        <dbReference type="ARBA" id="ARBA00001933"/>
    </source>
</evidence>
<dbReference type="EMBL" id="BKZQ01000006">
    <property type="protein sequence ID" value="GER69449.1"/>
    <property type="molecule type" value="Genomic_DNA"/>
</dbReference>
<keyword evidence="8" id="KW-0032">Aminotransferase</keyword>
<keyword evidence="6" id="KW-0411">Iron-sulfur</keyword>
<comment type="caution">
    <text evidence="8">The sequence shown here is derived from an EMBL/GenBank/DDBJ whole genome shotgun (WGS) entry which is preliminary data.</text>
</comment>
<dbReference type="RefSeq" id="WP_151679362.1">
    <property type="nucleotide sequence ID" value="NZ_BKZP01000007.1"/>
</dbReference>